<dbReference type="Gene3D" id="3.10.180.10">
    <property type="entry name" value="2,3-Dihydroxybiphenyl 1,2-Dioxygenase, domain 1"/>
    <property type="match status" value="1"/>
</dbReference>
<organism evidence="2 3">
    <name type="scientific">Fluviicola chungangensis</name>
    <dbReference type="NCBI Taxonomy" id="2597671"/>
    <lineage>
        <taxon>Bacteria</taxon>
        <taxon>Pseudomonadati</taxon>
        <taxon>Bacteroidota</taxon>
        <taxon>Flavobacteriia</taxon>
        <taxon>Flavobacteriales</taxon>
        <taxon>Crocinitomicaceae</taxon>
        <taxon>Fluviicola</taxon>
    </lineage>
</organism>
<protein>
    <submittedName>
        <fullName evidence="2">VOC family protein</fullName>
    </submittedName>
</protein>
<dbReference type="InterPro" id="IPR029068">
    <property type="entry name" value="Glyas_Bleomycin-R_OHBP_Dase"/>
</dbReference>
<dbReference type="InterPro" id="IPR004360">
    <property type="entry name" value="Glyas_Fos-R_dOase_dom"/>
</dbReference>
<dbReference type="SUPFAM" id="SSF54593">
    <property type="entry name" value="Glyoxalase/Bleomycin resistance protein/Dihydroxybiphenyl dioxygenase"/>
    <property type="match status" value="1"/>
</dbReference>
<reference evidence="2 3" key="1">
    <citation type="submission" date="2019-07" db="EMBL/GenBank/DDBJ databases">
        <authorList>
            <person name="Huq M.A."/>
        </authorList>
    </citation>
    <scope>NUCLEOTIDE SEQUENCE [LARGE SCALE GENOMIC DNA]</scope>
    <source>
        <strain evidence="2 3">MAH-3</strain>
    </source>
</reference>
<proteinExistence type="predicted"/>
<name>A0A556MQV8_9FLAO</name>
<dbReference type="PROSITE" id="PS51819">
    <property type="entry name" value="VOC"/>
    <property type="match status" value="1"/>
</dbReference>
<dbReference type="AlphaFoldDB" id="A0A556MQV8"/>
<dbReference type="Proteomes" id="UP000316008">
    <property type="component" value="Unassembled WGS sequence"/>
</dbReference>
<evidence type="ECO:0000313" key="2">
    <source>
        <dbReference type="EMBL" id="TSJ42310.1"/>
    </source>
</evidence>
<dbReference type="Pfam" id="PF00903">
    <property type="entry name" value="Glyoxalase"/>
    <property type="match status" value="1"/>
</dbReference>
<dbReference type="EMBL" id="VLPL01000005">
    <property type="protein sequence ID" value="TSJ42310.1"/>
    <property type="molecule type" value="Genomic_DNA"/>
</dbReference>
<accession>A0A556MQV8</accession>
<dbReference type="OrthoDB" id="9796521at2"/>
<dbReference type="PANTHER" id="PTHR36503:SF1">
    <property type="entry name" value="BLR2520 PROTEIN"/>
    <property type="match status" value="1"/>
</dbReference>
<keyword evidence="3" id="KW-1185">Reference proteome</keyword>
<comment type="caution">
    <text evidence="2">The sequence shown here is derived from an EMBL/GenBank/DDBJ whole genome shotgun (WGS) entry which is preliminary data.</text>
</comment>
<evidence type="ECO:0000313" key="3">
    <source>
        <dbReference type="Proteomes" id="UP000316008"/>
    </source>
</evidence>
<feature type="domain" description="VOC" evidence="1">
    <location>
        <begin position="3"/>
        <end position="128"/>
    </location>
</feature>
<dbReference type="CDD" id="cd07264">
    <property type="entry name" value="VOC_like"/>
    <property type="match status" value="1"/>
</dbReference>
<sequence>MIKFAYTILYVSDVKRTAEFYSKTFGFEVRFIAPGDEYAELNTGTTTLSFAALPLANSNLKNGFQESSLNTKPFGIELGFTTVDVAALVEKAIAAGGTLLEEPREKPWGQMVAYVRDLDGFLIEICTPMD</sequence>
<evidence type="ECO:0000259" key="1">
    <source>
        <dbReference type="PROSITE" id="PS51819"/>
    </source>
</evidence>
<dbReference type="InterPro" id="IPR037523">
    <property type="entry name" value="VOC_core"/>
</dbReference>
<dbReference type="PANTHER" id="PTHR36503">
    <property type="entry name" value="BLR2520 PROTEIN"/>
    <property type="match status" value="1"/>
</dbReference>
<gene>
    <name evidence="2" type="ORF">FO442_11115</name>
</gene>
<dbReference type="RefSeq" id="WP_144333265.1">
    <property type="nucleotide sequence ID" value="NZ_VLPL01000005.1"/>
</dbReference>